<sequence length="38" mass="4414">MPWGVKRMRFNGGDMIRKHKIRSLPPLHNLAELKLATT</sequence>
<reference evidence="1" key="2">
    <citation type="journal article" date="2015" name="Fish Shellfish Immunol.">
        <title>Early steps in the European eel (Anguilla anguilla)-Vibrio vulnificus interaction in the gills: Role of the RtxA13 toxin.</title>
        <authorList>
            <person name="Callol A."/>
            <person name="Pajuelo D."/>
            <person name="Ebbesson L."/>
            <person name="Teles M."/>
            <person name="MacKenzie S."/>
            <person name="Amaro C."/>
        </authorList>
    </citation>
    <scope>NUCLEOTIDE SEQUENCE</scope>
</reference>
<dbReference type="EMBL" id="GBXM01033241">
    <property type="protein sequence ID" value="JAH75336.1"/>
    <property type="molecule type" value="Transcribed_RNA"/>
</dbReference>
<organism evidence="1">
    <name type="scientific">Anguilla anguilla</name>
    <name type="common">European freshwater eel</name>
    <name type="synonym">Muraena anguilla</name>
    <dbReference type="NCBI Taxonomy" id="7936"/>
    <lineage>
        <taxon>Eukaryota</taxon>
        <taxon>Metazoa</taxon>
        <taxon>Chordata</taxon>
        <taxon>Craniata</taxon>
        <taxon>Vertebrata</taxon>
        <taxon>Euteleostomi</taxon>
        <taxon>Actinopterygii</taxon>
        <taxon>Neopterygii</taxon>
        <taxon>Teleostei</taxon>
        <taxon>Anguilliformes</taxon>
        <taxon>Anguillidae</taxon>
        <taxon>Anguilla</taxon>
    </lineage>
</organism>
<name>A0A0E9VBE5_ANGAN</name>
<dbReference type="AlphaFoldDB" id="A0A0E9VBE5"/>
<accession>A0A0E9VBE5</accession>
<proteinExistence type="predicted"/>
<reference evidence="1" key="1">
    <citation type="submission" date="2014-11" db="EMBL/GenBank/DDBJ databases">
        <authorList>
            <person name="Amaro Gonzalez C."/>
        </authorList>
    </citation>
    <scope>NUCLEOTIDE SEQUENCE</scope>
</reference>
<evidence type="ECO:0000313" key="1">
    <source>
        <dbReference type="EMBL" id="JAH75336.1"/>
    </source>
</evidence>
<protein>
    <submittedName>
        <fullName evidence="1">Uncharacterized protein</fullName>
    </submittedName>
</protein>